<gene>
    <name evidence="5" type="ORF">FH972_014909</name>
</gene>
<dbReference type="InterPro" id="IPR003822">
    <property type="entry name" value="PAH"/>
</dbReference>
<evidence type="ECO:0000313" key="5">
    <source>
        <dbReference type="EMBL" id="KAE8076246.1"/>
    </source>
</evidence>
<dbReference type="GO" id="GO:0003714">
    <property type="term" value="F:transcription corepressor activity"/>
    <property type="evidence" value="ECO:0007669"/>
    <property type="project" value="InterPro"/>
</dbReference>
<dbReference type="OrthoDB" id="10265969at2759"/>
<dbReference type="AlphaFoldDB" id="A0A5N6RCY4"/>
<evidence type="ECO:0008006" key="7">
    <source>
        <dbReference type="Google" id="ProtNLM"/>
    </source>
</evidence>
<comment type="subcellular location">
    <subcellularLocation>
        <location evidence="1 3">Nucleus</location>
    </subcellularLocation>
</comment>
<dbReference type="Gene3D" id="1.20.1160.11">
    <property type="entry name" value="Paired amphipathic helix"/>
    <property type="match status" value="1"/>
</dbReference>
<feature type="region of interest" description="Disordered" evidence="4">
    <location>
        <begin position="171"/>
        <end position="193"/>
    </location>
</feature>
<reference evidence="5 6" key="1">
    <citation type="submission" date="2019-06" db="EMBL/GenBank/DDBJ databases">
        <title>A chromosomal-level reference genome of Carpinus fangiana (Coryloideae, Betulaceae).</title>
        <authorList>
            <person name="Yang X."/>
            <person name="Wang Z."/>
            <person name="Zhang L."/>
            <person name="Hao G."/>
            <person name="Liu J."/>
            <person name="Yang Y."/>
        </authorList>
    </citation>
    <scope>NUCLEOTIDE SEQUENCE [LARGE SCALE GENOMIC DNA]</scope>
    <source>
        <strain evidence="5">Cfa_2016G</strain>
        <tissue evidence="5">Leaf</tissue>
    </source>
</reference>
<dbReference type="SUPFAM" id="SSF47762">
    <property type="entry name" value="PAH2 domain"/>
    <property type="match status" value="1"/>
</dbReference>
<dbReference type="Proteomes" id="UP000327013">
    <property type="component" value="Chromosome 6"/>
</dbReference>
<dbReference type="EMBL" id="CM017326">
    <property type="protein sequence ID" value="KAE8076246.1"/>
    <property type="molecule type" value="Genomic_DNA"/>
</dbReference>
<accession>A0A5N6RCY4</accession>
<evidence type="ECO:0000256" key="3">
    <source>
        <dbReference type="PROSITE-ProRule" id="PRU00810"/>
    </source>
</evidence>
<dbReference type="InterPro" id="IPR039774">
    <property type="entry name" value="Sin3-like"/>
</dbReference>
<name>A0A5N6RCY4_9ROSI</name>
<keyword evidence="6" id="KW-1185">Reference proteome</keyword>
<dbReference type="PANTHER" id="PTHR12346">
    <property type="entry name" value="SIN3B-RELATED"/>
    <property type="match status" value="1"/>
</dbReference>
<dbReference type="InterPro" id="IPR036600">
    <property type="entry name" value="PAH_sf"/>
</dbReference>
<dbReference type="GO" id="GO:0000118">
    <property type="term" value="C:histone deacetylase complex"/>
    <property type="evidence" value="ECO:0007669"/>
    <property type="project" value="TreeGrafter"/>
</dbReference>
<keyword evidence="2 3" id="KW-0539">Nucleus</keyword>
<dbReference type="GO" id="GO:0000122">
    <property type="term" value="P:negative regulation of transcription by RNA polymerase II"/>
    <property type="evidence" value="ECO:0007669"/>
    <property type="project" value="TreeGrafter"/>
</dbReference>
<dbReference type="PROSITE" id="PS51477">
    <property type="entry name" value="PAH"/>
    <property type="match status" value="1"/>
</dbReference>
<dbReference type="GO" id="GO:0000785">
    <property type="term" value="C:chromatin"/>
    <property type="evidence" value="ECO:0007669"/>
    <property type="project" value="TreeGrafter"/>
</dbReference>
<proteinExistence type="predicted"/>
<dbReference type="PANTHER" id="PTHR12346:SF33">
    <property type="entry name" value="HISTONE DEACETYLASE INTERACTING DOMAIN-CONTAINING PROTEIN"/>
    <property type="match status" value="1"/>
</dbReference>
<evidence type="ECO:0000256" key="1">
    <source>
        <dbReference type="ARBA" id="ARBA00004123"/>
    </source>
</evidence>
<sequence length="360" mass="41127">MENSELMHAMHFVNDVKFRFRHEEGVFKSFLVAVNKYGKGLVDMNYLRHEVGGLFEDHPDLLDGFSMYASDHMMRKEKEEEKSAASIEKHGLNAAVDRGHLLFRKIGKVLGKSALREMLFYCHCYSVGEIEKSDFSLLAADVLRCRPGLLEEFNDFLDCCNGFLGSDLANKAPSKRKRKRPPSGDQEKSDCLYDKPDFSKCQRVTPSYYKWPARDQMPNHDEEEDCPLNNCLRIGPGNLTGSGQSSRGRTKSREEKLRDDYEDKKYELDMLVASIASATKAAEKLMIMNSENPIPVEEGLSGMNLRCIENLYGENGIELLDVLRENPRAVLPVIVPRLQRKLEEVKEWARCFTFKKYSSG</sequence>
<dbReference type="Pfam" id="PF02671">
    <property type="entry name" value="PAH"/>
    <property type="match status" value="1"/>
</dbReference>
<evidence type="ECO:0000256" key="4">
    <source>
        <dbReference type="SAM" id="MobiDB-lite"/>
    </source>
</evidence>
<organism evidence="5 6">
    <name type="scientific">Carpinus fangiana</name>
    <dbReference type="NCBI Taxonomy" id="176857"/>
    <lineage>
        <taxon>Eukaryota</taxon>
        <taxon>Viridiplantae</taxon>
        <taxon>Streptophyta</taxon>
        <taxon>Embryophyta</taxon>
        <taxon>Tracheophyta</taxon>
        <taxon>Spermatophyta</taxon>
        <taxon>Magnoliopsida</taxon>
        <taxon>eudicotyledons</taxon>
        <taxon>Gunneridae</taxon>
        <taxon>Pentapetalae</taxon>
        <taxon>rosids</taxon>
        <taxon>fabids</taxon>
        <taxon>Fagales</taxon>
        <taxon>Betulaceae</taxon>
        <taxon>Carpinus</taxon>
    </lineage>
</organism>
<evidence type="ECO:0000256" key="2">
    <source>
        <dbReference type="ARBA" id="ARBA00023242"/>
    </source>
</evidence>
<evidence type="ECO:0000313" key="6">
    <source>
        <dbReference type="Proteomes" id="UP000327013"/>
    </source>
</evidence>
<protein>
    <recommendedName>
        <fullName evidence="7">Histone deacetylase interacting domain-containing protein</fullName>
    </recommendedName>
</protein>
<feature type="region of interest" description="Disordered" evidence="4">
    <location>
        <begin position="236"/>
        <end position="257"/>
    </location>
</feature>